<dbReference type="Proteomes" id="UP000257109">
    <property type="component" value="Unassembled WGS sequence"/>
</dbReference>
<evidence type="ECO:0000313" key="3">
    <source>
        <dbReference type="Proteomes" id="UP000257109"/>
    </source>
</evidence>
<feature type="compositionally biased region" description="Basic and acidic residues" evidence="1">
    <location>
        <begin position="104"/>
        <end position="135"/>
    </location>
</feature>
<reference evidence="2" key="1">
    <citation type="submission" date="2018-05" db="EMBL/GenBank/DDBJ databases">
        <title>Draft genome of Mucuna pruriens seed.</title>
        <authorList>
            <person name="Nnadi N.E."/>
            <person name="Vos R."/>
            <person name="Hasami M.H."/>
            <person name="Devisetty U.K."/>
            <person name="Aguiy J.C."/>
        </authorList>
    </citation>
    <scope>NUCLEOTIDE SEQUENCE [LARGE SCALE GENOMIC DNA]</scope>
    <source>
        <strain evidence="2">JCA_2017</strain>
    </source>
</reference>
<proteinExistence type="predicted"/>
<dbReference type="PANTHER" id="PTHR33223:SF10">
    <property type="entry name" value="AMINOTRANSFERASE-LIKE PLANT MOBILE DOMAIN-CONTAINING PROTEIN"/>
    <property type="match status" value="1"/>
</dbReference>
<evidence type="ECO:0008006" key="4">
    <source>
        <dbReference type="Google" id="ProtNLM"/>
    </source>
</evidence>
<sequence length="250" mass="28325">MVDPFDGIQDLHAHLQAFQMQMYINGESDALSCKLFSGTLRGVAMQWLSALPTRTIQSFKDLAKEENLKGYLAKFNNATVWVNDPDQKFFVKAFQKGLRAEQFSDGKPKKKVDVEQQQAGRDETREGERQRERSKSRQQPNTSYRGTITIISGGGIEVGRITSTSRKWTKEILFIQAKMGNVQNLVITFNDGDLRHAPLQQDDPMTIMTYLSYHYLDLPLTDLNSNSYYANDSSSIQLPTTIAEQSSRAN</sequence>
<organism evidence="2 3">
    <name type="scientific">Mucuna pruriens</name>
    <name type="common">Velvet bean</name>
    <name type="synonym">Dolichos pruriens</name>
    <dbReference type="NCBI Taxonomy" id="157652"/>
    <lineage>
        <taxon>Eukaryota</taxon>
        <taxon>Viridiplantae</taxon>
        <taxon>Streptophyta</taxon>
        <taxon>Embryophyta</taxon>
        <taxon>Tracheophyta</taxon>
        <taxon>Spermatophyta</taxon>
        <taxon>Magnoliopsida</taxon>
        <taxon>eudicotyledons</taxon>
        <taxon>Gunneridae</taxon>
        <taxon>Pentapetalae</taxon>
        <taxon>rosids</taxon>
        <taxon>fabids</taxon>
        <taxon>Fabales</taxon>
        <taxon>Fabaceae</taxon>
        <taxon>Papilionoideae</taxon>
        <taxon>50 kb inversion clade</taxon>
        <taxon>NPAAA clade</taxon>
        <taxon>indigoferoid/millettioid clade</taxon>
        <taxon>Phaseoleae</taxon>
        <taxon>Mucuna</taxon>
    </lineage>
</organism>
<feature type="region of interest" description="Disordered" evidence="1">
    <location>
        <begin position="104"/>
        <end position="147"/>
    </location>
</feature>
<comment type="caution">
    <text evidence="2">The sequence shown here is derived from an EMBL/GenBank/DDBJ whole genome shotgun (WGS) entry which is preliminary data.</text>
</comment>
<protein>
    <recommendedName>
        <fullName evidence="4">Retrotransposon gag domain-containing protein</fullName>
    </recommendedName>
</protein>
<dbReference type="AlphaFoldDB" id="A0A371GGA9"/>
<name>A0A371GGA9_MUCPR</name>
<evidence type="ECO:0000256" key="1">
    <source>
        <dbReference type="SAM" id="MobiDB-lite"/>
    </source>
</evidence>
<dbReference type="EMBL" id="QJKJ01005632">
    <property type="protein sequence ID" value="RDX89574.1"/>
    <property type="molecule type" value="Genomic_DNA"/>
</dbReference>
<feature type="non-terminal residue" evidence="2">
    <location>
        <position position="1"/>
    </location>
</feature>
<accession>A0A371GGA9</accession>
<dbReference type="PANTHER" id="PTHR33223">
    <property type="entry name" value="CCHC-TYPE DOMAIN-CONTAINING PROTEIN"/>
    <property type="match status" value="1"/>
</dbReference>
<keyword evidence="3" id="KW-1185">Reference proteome</keyword>
<gene>
    <name evidence="2" type="ORF">CR513_28679</name>
</gene>
<evidence type="ECO:0000313" key="2">
    <source>
        <dbReference type="EMBL" id="RDX89574.1"/>
    </source>
</evidence>